<dbReference type="AlphaFoldDB" id="A0A438GZU3"/>
<evidence type="ECO:0000313" key="1">
    <source>
        <dbReference type="EMBL" id="RVW77719.1"/>
    </source>
</evidence>
<name>A0A438GZU3_VITVI</name>
<evidence type="ECO:0000313" key="3">
    <source>
        <dbReference type="Proteomes" id="UP000288805"/>
    </source>
</evidence>
<comment type="caution">
    <text evidence="1">The sequence shown here is derived from an EMBL/GenBank/DDBJ whole genome shotgun (WGS) entry which is preliminary data.</text>
</comment>
<protein>
    <submittedName>
        <fullName evidence="1">Uncharacterized protein</fullName>
    </submittedName>
</protein>
<organism evidence="1 3">
    <name type="scientific">Vitis vinifera</name>
    <name type="common">Grape</name>
    <dbReference type="NCBI Taxonomy" id="29760"/>
    <lineage>
        <taxon>Eukaryota</taxon>
        <taxon>Viridiplantae</taxon>
        <taxon>Streptophyta</taxon>
        <taxon>Embryophyta</taxon>
        <taxon>Tracheophyta</taxon>
        <taxon>Spermatophyta</taxon>
        <taxon>Magnoliopsida</taxon>
        <taxon>eudicotyledons</taxon>
        <taxon>Gunneridae</taxon>
        <taxon>Pentapetalae</taxon>
        <taxon>rosids</taxon>
        <taxon>Vitales</taxon>
        <taxon>Vitaceae</taxon>
        <taxon>Viteae</taxon>
        <taxon>Vitis</taxon>
    </lineage>
</organism>
<accession>A0A438GZU3</accession>
<proteinExistence type="predicted"/>
<dbReference type="EMBL" id="QGNW01000031">
    <property type="protein sequence ID" value="RVX11242.1"/>
    <property type="molecule type" value="Genomic_DNA"/>
</dbReference>
<sequence>MTFDYPVLPYRMSLVDYFVRAPETQMHSKRITNGLSVDQETELQCLIHQLQLSDGALGTSTSVLVTSLSPDRIRLLTLYFLEETDEYGTFVKIADMIDEVIPCDEVLVIEIVEDVQLVPTLGLFTVVSHDDDVLEGIISPIVYLHVSCDITLSAPHSPTSQIFDINDEIVQHDSDNDTSSASDPSPND</sequence>
<gene>
    <name evidence="2" type="ORF">CK203_019775</name>
    <name evidence="1" type="ORF">CK203_050364</name>
</gene>
<reference evidence="1 3" key="1">
    <citation type="journal article" date="2018" name="PLoS Genet.">
        <title>Population sequencing reveals clonal diversity and ancestral inbreeding in the grapevine cultivar Chardonnay.</title>
        <authorList>
            <person name="Roach M.J."/>
            <person name="Johnson D.L."/>
            <person name="Bohlmann J."/>
            <person name="van Vuuren H.J."/>
            <person name="Jones S.J."/>
            <person name="Pretorius I.S."/>
            <person name="Schmidt S.A."/>
            <person name="Borneman A.R."/>
        </authorList>
    </citation>
    <scope>NUCLEOTIDE SEQUENCE [LARGE SCALE GENOMIC DNA]</scope>
    <source>
        <strain evidence="3">cv. Chardonnay</strain>
        <strain evidence="1">I10V1</strain>
        <tissue evidence="1">Leaf</tissue>
    </source>
</reference>
<evidence type="ECO:0000313" key="2">
    <source>
        <dbReference type="EMBL" id="RVX11242.1"/>
    </source>
</evidence>
<dbReference type="Proteomes" id="UP000288805">
    <property type="component" value="Unassembled WGS sequence"/>
</dbReference>
<dbReference type="EMBL" id="QGNW01000308">
    <property type="protein sequence ID" value="RVW77719.1"/>
    <property type="molecule type" value="Genomic_DNA"/>
</dbReference>